<dbReference type="InterPro" id="IPR024072">
    <property type="entry name" value="DHFR-like_dom_sf"/>
</dbReference>
<dbReference type="SUPFAM" id="SSF53597">
    <property type="entry name" value="Dihydrofolate reductase-like"/>
    <property type="match status" value="1"/>
</dbReference>
<sequence>MGATVLSMSISLDGFVAGPNVRPDNGLGDGGPRLHEWVLTGEEGSPSGPPPPVSGGVNGQVVDEFLATGAVVAGRGTFEPANGWGGDHHDGVPIFVLSRTGPGIDITAWPRVTYTDDVEVAFARAREAAGERDVLVHGAATAQLALAAGVLDELELHVVPVLFGQGRRLFDHLPAGVVELERTRVLAGEDGVNHLHYRVLR</sequence>
<feature type="domain" description="Bacterial bifunctional deaminase-reductase C-terminal" evidence="1">
    <location>
        <begin position="6"/>
        <end position="187"/>
    </location>
</feature>
<reference evidence="3" key="1">
    <citation type="submission" date="2016-10" db="EMBL/GenBank/DDBJ databases">
        <authorList>
            <person name="Varghese N."/>
            <person name="Submissions S."/>
        </authorList>
    </citation>
    <scope>NUCLEOTIDE SEQUENCE [LARGE SCALE GENOMIC DNA]</scope>
    <source>
        <strain evidence="3">CGMCC 4.6856</strain>
    </source>
</reference>
<accession>A0A1H9FRQ4</accession>
<dbReference type="AlphaFoldDB" id="A0A1H9FRQ4"/>
<gene>
    <name evidence="2" type="ORF">SAMN05421756_103359</name>
</gene>
<evidence type="ECO:0000259" key="1">
    <source>
        <dbReference type="Pfam" id="PF01872"/>
    </source>
</evidence>
<protein>
    <submittedName>
        <fullName evidence="2">Dihydrofolate reductase</fullName>
    </submittedName>
</protein>
<evidence type="ECO:0000313" key="3">
    <source>
        <dbReference type="Proteomes" id="UP000198504"/>
    </source>
</evidence>
<dbReference type="GO" id="GO:0008703">
    <property type="term" value="F:5-amino-6-(5-phosphoribosylamino)uracil reductase activity"/>
    <property type="evidence" value="ECO:0007669"/>
    <property type="project" value="InterPro"/>
</dbReference>
<evidence type="ECO:0000313" key="2">
    <source>
        <dbReference type="EMBL" id="SEQ40584.1"/>
    </source>
</evidence>
<dbReference type="EMBL" id="FOFA01000003">
    <property type="protein sequence ID" value="SEQ40584.1"/>
    <property type="molecule type" value="Genomic_DNA"/>
</dbReference>
<dbReference type="Gene3D" id="3.40.430.10">
    <property type="entry name" value="Dihydrofolate Reductase, subunit A"/>
    <property type="match status" value="1"/>
</dbReference>
<proteinExistence type="predicted"/>
<dbReference type="Proteomes" id="UP000198504">
    <property type="component" value="Unassembled WGS sequence"/>
</dbReference>
<dbReference type="OrthoDB" id="3820697at2"/>
<dbReference type="Pfam" id="PF01872">
    <property type="entry name" value="RibD_C"/>
    <property type="match status" value="1"/>
</dbReference>
<dbReference type="GO" id="GO:0009231">
    <property type="term" value="P:riboflavin biosynthetic process"/>
    <property type="evidence" value="ECO:0007669"/>
    <property type="project" value="InterPro"/>
</dbReference>
<dbReference type="STRING" id="1036181.SAMN05421756_103359"/>
<keyword evidence="3" id="KW-1185">Reference proteome</keyword>
<organism evidence="2 3">
    <name type="scientific">Microlunatus flavus</name>
    <dbReference type="NCBI Taxonomy" id="1036181"/>
    <lineage>
        <taxon>Bacteria</taxon>
        <taxon>Bacillati</taxon>
        <taxon>Actinomycetota</taxon>
        <taxon>Actinomycetes</taxon>
        <taxon>Propionibacteriales</taxon>
        <taxon>Propionibacteriaceae</taxon>
        <taxon>Microlunatus</taxon>
    </lineage>
</organism>
<dbReference type="InterPro" id="IPR002734">
    <property type="entry name" value="RibDG_C"/>
</dbReference>
<name>A0A1H9FRQ4_9ACTN</name>
<dbReference type="RefSeq" id="WP_091179165.1">
    <property type="nucleotide sequence ID" value="NZ_FOFA01000003.1"/>
</dbReference>